<keyword evidence="2" id="KW-1015">Disulfide bond</keyword>
<dbReference type="STRING" id="240159.A0A4U5VA47"/>
<evidence type="ECO:0000256" key="3">
    <source>
        <dbReference type="SAM" id="Coils"/>
    </source>
</evidence>
<dbReference type="Pfam" id="PF07546">
    <property type="entry name" value="EMI"/>
    <property type="match status" value="1"/>
</dbReference>
<dbReference type="AlphaFoldDB" id="A0A4U5VA47"/>
<evidence type="ECO:0000256" key="4">
    <source>
        <dbReference type="SAM" id="MobiDB-lite"/>
    </source>
</evidence>
<proteinExistence type="predicted"/>
<accession>A0A4U5VA47</accession>
<protein>
    <submittedName>
        <fullName evidence="6">Epidermal growth factor-like protein 7</fullName>
    </submittedName>
</protein>
<organism evidence="6 7">
    <name type="scientific">Collichthys lucidus</name>
    <name type="common">Big head croaker</name>
    <name type="synonym">Sciaena lucida</name>
    <dbReference type="NCBI Taxonomy" id="240159"/>
    <lineage>
        <taxon>Eukaryota</taxon>
        <taxon>Metazoa</taxon>
        <taxon>Chordata</taxon>
        <taxon>Craniata</taxon>
        <taxon>Vertebrata</taxon>
        <taxon>Euteleostomi</taxon>
        <taxon>Actinopterygii</taxon>
        <taxon>Neopterygii</taxon>
        <taxon>Teleostei</taxon>
        <taxon>Neoteleostei</taxon>
        <taxon>Acanthomorphata</taxon>
        <taxon>Eupercaria</taxon>
        <taxon>Sciaenidae</taxon>
        <taxon>Collichthys</taxon>
    </lineage>
</organism>
<evidence type="ECO:0000313" key="7">
    <source>
        <dbReference type="Proteomes" id="UP000298787"/>
    </source>
</evidence>
<feature type="coiled-coil region" evidence="3">
    <location>
        <begin position="348"/>
        <end position="407"/>
    </location>
</feature>
<feature type="domain" description="EMI" evidence="5">
    <location>
        <begin position="185"/>
        <end position="240"/>
    </location>
</feature>
<evidence type="ECO:0000256" key="1">
    <source>
        <dbReference type="ARBA" id="ARBA00022729"/>
    </source>
</evidence>
<evidence type="ECO:0000256" key="2">
    <source>
        <dbReference type="ARBA" id="ARBA00023157"/>
    </source>
</evidence>
<dbReference type="EMBL" id="CM014093">
    <property type="protein sequence ID" value="TKS84658.1"/>
    <property type="molecule type" value="Genomic_DNA"/>
</dbReference>
<sequence length="481" mass="54474">MEDSSYPPARRLVRMAAAQPARAHAPDDPRLRRRFLRGLVSGLASQQEQVQADCHESVHILFSKRTALSFLLILCSSRSRPPGGERTHSAARRTLATIHDDDDPPPIPGLPSLPFILLSSFPSRLAQEESVRDRARERGKEGDDVPNAAPFLLPLHPSRDGHSAVLRSARVNASSCVYYGPSFRRRVCGRDLRHSVVTATESYIQPVHKPYITLCQGHRLCSTYNRVWTTLCERRYLLETQPVCLSARLDGTPMPNRTLKYLNANARLPNRQKQNTVKQISSARHTRMTPHESPASIADSAERVEKNIQRKKWGGVGVGVGTSSQSMTDLSARRRRLRVYLWERALGLNALKVLRRQKKKLAKAAERDVFARGLRFIICSCGRFGLVENVTEEVQRLRNRVELLEKKLQLVLAPFSSFFPLSLDEGVSEKTTLLSHSFQQLDRIDSLSEQIGFLEERLGTLKWMNHKRDARDKEQQICLSN</sequence>
<keyword evidence="3" id="KW-0175">Coiled coil</keyword>
<feature type="region of interest" description="Disordered" evidence="4">
    <location>
        <begin position="128"/>
        <end position="149"/>
    </location>
</feature>
<keyword evidence="7" id="KW-1185">Reference proteome</keyword>
<reference evidence="6 7" key="1">
    <citation type="submission" date="2019-01" db="EMBL/GenBank/DDBJ databases">
        <title>Genome Assembly of Collichthys lucidus.</title>
        <authorList>
            <person name="Cai M."/>
            <person name="Xiao S."/>
        </authorList>
    </citation>
    <scope>NUCLEOTIDE SEQUENCE [LARGE SCALE GENOMIC DNA]</scope>
    <source>
        <strain evidence="6">JT15FE1705JMU</strain>
        <tissue evidence="6">Muscle</tissue>
    </source>
</reference>
<dbReference type="InterPro" id="IPR011489">
    <property type="entry name" value="EMI_domain"/>
</dbReference>
<name>A0A4U5VA47_COLLU</name>
<feature type="compositionally biased region" description="Basic and acidic residues" evidence="4">
    <location>
        <begin position="128"/>
        <end position="143"/>
    </location>
</feature>
<dbReference type="Proteomes" id="UP000298787">
    <property type="component" value="Chromosome 16"/>
</dbReference>
<evidence type="ECO:0000259" key="5">
    <source>
        <dbReference type="Pfam" id="PF07546"/>
    </source>
</evidence>
<evidence type="ECO:0000313" key="6">
    <source>
        <dbReference type="EMBL" id="TKS84658.1"/>
    </source>
</evidence>
<keyword evidence="1" id="KW-0732">Signal</keyword>
<gene>
    <name evidence="6" type="ORF">D9C73_018574</name>
</gene>